<evidence type="ECO:0000313" key="2">
    <source>
        <dbReference type="EMBL" id="THH27609.1"/>
    </source>
</evidence>
<evidence type="ECO:0000313" key="3">
    <source>
        <dbReference type="Proteomes" id="UP000308730"/>
    </source>
</evidence>
<feature type="region of interest" description="Disordered" evidence="1">
    <location>
        <begin position="9"/>
        <end position="42"/>
    </location>
</feature>
<proteinExistence type="predicted"/>
<evidence type="ECO:0000256" key="1">
    <source>
        <dbReference type="SAM" id="MobiDB-lite"/>
    </source>
</evidence>
<gene>
    <name evidence="2" type="ORF">EUX98_g6583</name>
</gene>
<name>A0A4S4MNY0_9APHY</name>
<organism evidence="2 3">
    <name type="scientific">Antrodiella citrinella</name>
    <dbReference type="NCBI Taxonomy" id="2447956"/>
    <lineage>
        <taxon>Eukaryota</taxon>
        <taxon>Fungi</taxon>
        <taxon>Dikarya</taxon>
        <taxon>Basidiomycota</taxon>
        <taxon>Agaricomycotina</taxon>
        <taxon>Agaricomycetes</taxon>
        <taxon>Polyporales</taxon>
        <taxon>Steccherinaceae</taxon>
        <taxon>Antrodiella</taxon>
    </lineage>
</organism>
<dbReference type="Proteomes" id="UP000308730">
    <property type="component" value="Unassembled WGS sequence"/>
</dbReference>
<accession>A0A4S4MNY0</accession>
<dbReference type="EMBL" id="SGPM01000238">
    <property type="protein sequence ID" value="THH27609.1"/>
    <property type="molecule type" value="Genomic_DNA"/>
</dbReference>
<keyword evidence="3" id="KW-1185">Reference proteome</keyword>
<comment type="caution">
    <text evidence="2">The sequence shown here is derived from an EMBL/GenBank/DDBJ whole genome shotgun (WGS) entry which is preliminary data.</text>
</comment>
<dbReference type="AlphaFoldDB" id="A0A4S4MNY0"/>
<feature type="compositionally biased region" description="Low complexity" evidence="1">
    <location>
        <begin position="30"/>
        <end position="42"/>
    </location>
</feature>
<protein>
    <submittedName>
        <fullName evidence="2">Uncharacterized protein</fullName>
    </submittedName>
</protein>
<reference evidence="2 3" key="1">
    <citation type="submission" date="2019-02" db="EMBL/GenBank/DDBJ databases">
        <title>Genome sequencing of the rare red list fungi Antrodiella citrinella (Flaviporus citrinellus).</title>
        <authorList>
            <person name="Buettner E."/>
            <person name="Kellner H."/>
        </authorList>
    </citation>
    <scope>NUCLEOTIDE SEQUENCE [LARGE SCALE GENOMIC DNA]</scope>
    <source>
        <strain evidence="2 3">DSM 108506</strain>
    </source>
</reference>
<sequence length="42" mass="4510">MDSFLTIFFSAPAPVEEPQTDDYPVDSEGSSRSNNSNGCIIA</sequence>